<dbReference type="SUPFAM" id="SSF159888">
    <property type="entry name" value="YdhG-like"/>
    <property type="match status" value="1"/>
</dbReference>
<keyword evidence="3" id="KW-1185">Reference proteome</keyword>
<dbReference type="Gene3D" id="3.90.1150.200">
    <property type="match status" value="1"/>
</dbReference>
<accession>A0A0U1QM12</accession>
<dbReference type="AlphaFoldDB" id="A0A0U1QM12"/>
<gene>
    <name evidence="2" type="ORF">SINU_11155</name>
</gene>
<proteinExistence type="predicted"/>
<evidence type="ECO:0000259" key="1">
    <source>
        <dbReference type="Pfam" id="PF08818"/>
    </source>
</evidence>
<reference evidence="2 3" key="1">
    <citation type="journal article" date="2011" name="J. Bacteriol.">
        <title>Draft genome sequence of Sporolactobacillus inulinus strain CASD, an efficient D-lactic acid-producing bacterium with high-concentration lactate tolerance capability.</title>
        <authorList>
            <person name="Yu B."/>
            <person name="Su F."/>
            <person name="Wang L."/>
            <person name="Xu K."/>
            <person name="Zhao B."/>
            <person name="Xu P."/>
        </authorList>
    </citation>
    <scope>NUCLEOTIDE SEQUENCE [LARGE SCALE GENOMIC DNA]</scope>
    <source>
        <strain evidence="2 3">CASD</strain>
    </source>
</reference>
<dbReference type="InterPro" id="IPR014922">
    <property type="entry name" value="YdhG-like"/>
</dbReference>
<evidence type="ECO:0000313" key="3">
    <source>
        <dbReference type="Proteomes" id="UP000035553"/>
    </source>
</evidence>
<dbReference type="RefSeq" id="WP_010023264.1">
    <property type="nucleotide sequence ID" value="NZ_AFVQ02000157.1"/>
</dbReference>
<comment type="caution">
    <text evidence="2">The sequence shown here is derived from an EMBL/GenBank/DDBJ whole genome shotgun (WGS) entry which is preliminary data.</text>
</comment>
<dbReference type="OrthoDB" id="384795at2"/>
<dbReference type="Pfam" id="PF08818">
    <property type="entry name" value="DUF1801"/>
    <property type="match status" value="1"/>
</dbReference>
<dbReference type="EMBL" id="AFVQ02000157">
    <property type="protein sequence ID" value="KLI01839.1"/>
    <property type="molecule type" value="Genomic_DNA"/>
</dbReference>
<sequence>MDTFADYLARIDHPQHQARLKEILDWVTKQFPQLMPKIAWNQPMYTDHGTFIVGFSVAKRHLAVAPERIAIDRFSDEIVQAGYTHSKELVRIPWDHPVDFSLLQKIIAFNSSDKADCTTFWRKSL</sequence>
<dbReference type="Proteomes" id="UP000035553">
    <property type="component" value="Unassembled WGS sequence"/>
</dbReference>
<evidence type="ECO:0000313" key="2">
    <source>
        <dbReference type="EMBL" id="KLI01839.1"/>
    </source>
</evidence>
<name>A0A0U1QM12_9BACL</name>
<feature type="domain" description="YdhG-like" evidence="1">
    <location>
        <begin position="16"/>
        <end position="109"/>
    </location>
</feature>
<dbReference type="STRING" id="1069536.SINU_11155"/>
<protein>
    <submittedName>
        <fullName evidence="2">Iron chaperone</fullName>
    </submittedName>
</protein>
<organism evidence="2 3">
    <name type="scientific">Sporolactobacillus inulinus CASD</name>
    <dbReference type="NCBI Taxonomy" id="1069536"/>
    <lineage>
        <taxon>Bacteria</taxon>
        <taxon>Bacillati</taxon>
        <taxon>Bacillota</taxon>
        <taxon>Bacilli</taxon>
        <taxon>Bacillales</taxon>
        <taxon>Sporolactobacillaceae</taxon>
        <taxon>Sporolactobacillus</taxon>
    </lineage>
</organism>